<dbReference type="Proteomes" id="UP000251891">
    <property type="component" value="Unassembled WGS sequence"/>
</dbReference>
<evidence type="ECO:0000313" key="4">
    <source>
        <dbReference type="Proteomes" id="UP000251891"/>
    </source>
</evidence>
<evidence type="ECO:0000256" key="2">
    <source>
        <dbReference type="SAM" id="Phobius"/>
    </source>
</evidence>
<protein>
    <submittedName>
        <fullName evidence="3">Uncharacterized protein</fullName>
    </submittedName>
</protein>
<sequence>MSPIEERLRQVLAEHVAARSAPPDLPDRAERRGRRARRNRRGAGAALAVAAVAAAGLGTLWTPDRSAPAQQVQRVVATPTGVAIPRGEDARPYPPAALHCLRLAHTRSTAADGRKEVRIVVMDCSRQADQRRIDEVEAGLDRTCPGVAERRRDGTNTTIVLRDLPCTDKALRAIGIVVPPSPG</sequence>
<feature type="region of interest" description="Disordered" evidence="1">
    <location>
        <begin position="17"/>
        <end position="42"/>
    </location>
</feature>
<dbReference type="AlphaFoldDB" id="A0A365GZT8"/>
<dbReference type="RefSeq" id="WP_111870396.1">
    <property type="nucleotide sequence ID" value="NZ_QLYX01000013.1"/>
</dbReference>
<feature type="compositionally biased region" description="Basic residues" evidence="1">
    <location>
        <begin position="31"/>
        <end position="41"/>
    </location>
</feature>
<keyword evidence="2" id="KW-0812">Transmembrane</keyword>
<organism evidence="3 4">
    <name type="scientific">Actinomadura craniellae</name>
    <dbReference type="NCBI Taxonomy" id="2231787"/>
    <lineage>
        <taxon>Bacteria</taxon>
        <taxon>Bacillati</taxon>
        <taxon>Actinomycetota</taxon>
        <taxon>Actinomycetes</taxon>
        <taxon>Streptosporangiales</taxon>
        <taxon>Thermomonosporaceae</taxon>
        <taxon>Actinomadura</taxon>
    </lineage>
</organism>
<feature type="transmembrane region" description="Helical" evidence="2">
    <location>
        <begin position="42"/>
        <end position="61"/>
    </location>
</feature>
<accession>A0A365GZT8</accession>
<evidence type="ECO:0000313" key="3">
    <source>
        <dbReference type="EMBL" id="RAY12340.1"/>
    </source>
</evidence>
<keyword evidence="4" id="KW-1185">Reference proteome</keyword>
<comment type="caution">
    <text evidence="3">The sequence shown here is derived from an EMBL/GenBank/DDBJ whole genome shotgun (WGS) entry which is preliminary data.</text>
</comment>
<reference evidence="3 4" key="1">
    <citation type="submission" date="2018-06" db="EMBL/GenBank/DDBJ databases">
        <title>Actinomadura craniellae sp. nov. isolated from marine sponge Craniella sp.</title>
        <authorList>
            <person name="Li L."/>
            <person name="Xu Q.H."/>
            <person name="Lin H.W."/>
            <person name="Lu Y.H."/>
        </authorList>
    </citation>
    <scope>NUCLEOTIDE SEQUENCE [LARGE SCALE GENOMIC DNA]</scope>
    <source>
        <strain evidence="3 4">LHW63021</strain>
    </source>
</reference>
<name>A0A365GZT8_9ACTN</name>
<gene>
    <name evidence="3" type="ORF">DPM19_24620</name>
</gene>
<proteinExistence type="predicted"/>
<evidence type="ECO:0000256" key="1">
    <source>
        <dbReference type="SAM" id="MobiDB-lite"/>
    </source>
</evidence>
<keyword evidence="2" id="KW-0472">Membrane</keyword>
<dbReference type="EMBL" id="QLYX01000013">
    <property type="protein sequence ID" value="RAY12340.1"/>
    <property type="molecule type" value="Genomic_DNA"/>
</dbReference>
<keyword evidence="2" id="KW-1133">Transmembrane helix</keyword>